<reference evidence="2" key="1">
    <citation type="submission" date="2021-03" db="EMBL/GenBank/DDBJ databases">
        <authorList>
            <person name="Bekaert M."/>
        </authorList>
    </citation>
    <scope>NUCLEOTIDE SEQUENCE</scope>
</reference>
<organism evidence="2 3">
    <name type="scientific">Mytilus edulis</name>
    <name type="common">Blue mussel</name>
    <dbReference type="NCBI Taxonomy" id="6550"/>
    <lineage>
        <taxon>Eukaryota</taxon>
        <taxon>Metazoa</taxon>
        <taxon>Spiralia</taxon>
        <taxon>Lophotrochozoa</taxon>
        <taxon>Mollusca</taxon>
        <taxon>Bivalvia</taxon>
        <taxon>Autobranchia</taxon>
        <taxon>Pteriomorphia</taxon>
        <taxon>Mytilida</taxon>
        <taxon>Mytiloidea</taxon>
        <taxon>Mytilidae</taxon>
        <taxon>Mytilinae</taxon>
        <taxon>Mytilus</taxon>
    </lineage>
</organism>
<dbReference type="InterPro" id="IPR011333">
    <property type="entry name" value="SKP1/BTB/POZ_sf"/>
</dbReference>
<proteinExistence type="predicted"/>
<dbReference type="EMBL" id="CAJPWZ010000476">
    <property type="protein sequence ID" value="CAG2194347.1"/>
    <property type="molecule type" value="Genomic_DNA"/>
</dbReference>
<dbReference type="AlphaFoldDB" id="A0A8S3QBY2"/>
<name>A0A8S3QBY2_MYTED</name>
<sequence>MEKKKSCGKTYTDKDWRTGKSLSGCTMYILENGLMCDVSFKVGPEQKIIRAHKLILATRSPVFYTMFEGSIPETDNIVISDVNDDTFNLFLRCMRKFLKESLTSSDAIVNLQTSVEYHLLDLQCASLTYIDQHPSKCLENEKALDIDTECMKLIVESEEFNWTETEICKFAIKWANKNAYYPMKIRQEKILEGFWEVYYI</sequence>
<evidence type="ECO:0000313" key="2">
    <source>
        <dbReference type="EMBL" id="CAG2194347.1"/>
    </source>
</evidence>
<dbReference type="PANTHER" id="PTHR45774">
    <property type="entry name" value="BTB/POZ DOMAIN-CONTAINING"/>
    <property type="match status" value="1"/>
</dbReference>
<dbReference type="Gene3D" id="3.30.710.10">
    <property type="entry name" value="Potassium Channel Kv1.1, Chain A"/>
    <property type="match status" value="1"/>
</dbReference>
<dbReference type="SMART" id="SM00225">
    <property type="entry name" value="BTB"/>
    <property type="match status" value="1"/>
</dbReference>
<protein>
    <recommendedName>
        <fullName evidence="1">BTB domain-containing protein</fullName>
    </recommendedName>
</protein>
<keyword evidence="3" id="KW-1185">Reference proteome</keyword>
<comment type="caution">
    <text evidence="2">The sequence shown here is derived from an EMBL/GenBank/DDBJ whole genome shotgun (WGS) entry which is preliminary data.</text>
</comment>
<dbReference type="Gene3D" id="1.25.40.420">
    <property type="match status" value="1"/>
</dbReference>
<dbReference type="InterPro" id="IPR000210">
    <property type="entry name" value="BTB/POZ_dom"/>
</dbReference>
<dbReference type="GO" id="GO:0022008">
    <property type="term" value="P:neurogenesis"/>
    <property type="evidence" value="ECO:0007669"/>
    <property type="project" value="TreeGrafter"/>
</dbReference>
<evidence type="ECO:0000313" key="3">
    <source>
        <dbReference type="Proteomes" id="UP000683360"/>
    </source>
</evidence>
<feature type="domain" description="BTB" evidence="1">
    <location>
        <begin position="36"/>
        <end position="95"/>
    </location>
</feature>
<dbReference type="OrthoDB" id="6128193at2759"/>
<dbReference type="GO" id="GO:0005829">
    <property type="term" value="C:cytosol"/>
    <property type="evidence" value="ECO:0007669"/>
    <property type="project" value="TreeGrafter"/>
</dbReference>
<dbReference type="PANTHER" id="PTHR45774:SF4">
    <property type="entry name" value="AXUNDEAD, ISOFORM F"/>
    <property type="match status" value="1"/>
</dbReference>
<accession>A0A8S3QBY2</accession>
<evidence type="ECO:0000259" key="1">
    <source>
        <dbReference type="PROSITE" id="PS50097"/>
    </source>
</evidence>
<dbReference type="PROSITE" id="PS50097">
    <property type="entry name" value="BTB"/>
    <property type="match status" value="1"/>
</dbReference>
<dbReference type="Proteomes" id="UP000683360">
    <property type="component" value="Unassembled WGS sequence"/>
</dbReference>
<gene>
    <name evidence="2" type="ORF">MEDL_9383</name>
</gene>
<dbReference type="SUPFAM" id="SSF54695">
    <property type="entry name" value="POZ domain"/>
    <property type="match status" value="1"/>
</dbReference>
<dbReference type="Pfam" id="PF00651">
    <property type="entry name" value="BTB"/>
    <property type="match status" value="1"/>
</dbReference>
<dbReference type="CDD" id="cd18186">
    <property type="entry name" value="BTB_POZ_ZBTB_KLHL-like"/>
    <property type="match status" value="1"/>
</dbReference>